<protein>
    <submittedName>
        <fullName evidence="1">Uncharacterized protein</fullName>
    </submittedName>
</protein>
<dbReference type="EMBL" id="SLUO01000019">
    <property type="protein sequence ID" value="TCL54597.1"/>
    <property type="molecule type" value="Genomic_DNA"/>
</dbReference>
<dbReference type="Proteomes" id="UP000295718">
    <property type="component" value="Unassembled WGS sequence"/>
</dbReference>
<comment type="caution">
    <text evidence="1">The sequence shown here is derived from an EMBL/GenBank/DDBJ whole genome shotgun (WGS) entry which is preliminary data.</text>
</comment>
<sequence length="77" mass="8922">MFKFNILDMPAFLKAVNDCSGTVNIVQENGYKSNINKEWSIQSALKERFRENHNSLKITLSIPDYKDYLKVVHCLIS</sequence>
<dbReference type="AlphaFoldDB" id="A0A4R1QMU4"/>
<keyword evidence="2" id="KW-1185">Reference proteome</keyword>
<accession>A0A4R1QMU4</accession>
<organism evidence="1 2">
    <name type="scientific">Kineothrix alysoides</name>
    <dbReference type="NCBI Taxonomy" id="1469948"/>
    <lineage>
        <taxon>Bacteria</taxon>
        <taxon>Bacillati</taxon>
        <taxon>Bacillota</taxon>
        <taxon>Clostridia</taxon>
        <taxon>Lachnospirales</taxon>
        <taxon>Lachnospiraceae</taxon>
        <taxon>Kineothrix</taxon>
    </lineage>
</organism>
<gene>
    <name evidence="1" type="ORF">EDD76_11920</name>
</gene>
<dbReference type="RefSeq" id="WP_031391927.1">
    <property type="nucleotide sequence ID" value="NZ_JPNB01000002.1"/>
</dbReference>
<evidence type="ECO:0000313" key="1">
    <source>
        <dbReference type="EMBL" id="TCL54597.1"/>
    </source>
</evidence>
<evidence type="ECO:0000313" key="2">
    <source>
        <dbReference type="Proteomes" id="UP000295718"/>
    </source>
</evidence>
<dbReference type="OrthoDB" id="1857762at2"/>
<proteinExistence type="predicted"/>
<name>A0A4R1QMU4_9FIRM</name>
<reference evidence="1 2" key="1">
    <citation type="submission" date="2019-03" db="EMBL/GenBank/DDBJ databases">
        <title>Genomic Encyclopedia of Type Strains, Phase IV (KMG-IV): sequencing the most valuable type-strain genomes for metagenomic binning, comparative biology and taxonomic classification.</title>
        <authorList>
            <person name="Goeker M."/>
        </authorList>
    </citation>
    <scope>NUCLEOTIDE SEQUENCE [LARGE SCALE GENOMIC DNA]</scope>
    <source>
        <strain evidence="1 2">DSM 100556</strain>
    </source>
</reference>